<dbReference type="EMBL" id="JAVDDT010000010">
    <property type="protein sequence ID" value="MDQ2070731.1"/>
    <property type="molecule type" value="Genomic_DNA"/>
</dbReference>
<proteinExistence type="predicted"/>
<evidence type="ECO:0000313" key="1">
    <source>
        <dbReference type="EMBL" id="MDQ2070731.1"/>
    </source>
</evidence>
<evidence type="ECO:0000313" key="2">
    <source>
        <dbReference type="Proteomes" id="UP001239019"/>
    </source>
</evidence>
<accession>A0ABU0W9Q6</accession>
<dbReference type="Proteomes" id="UP001239019">
    <property type="component" value="Unassembled WGS sequence"/>
</dbReference>
<dbReference type="RefSeq" id="WP_306729229.1">
    <property type="nucleotide sequence ID" value="NZ_JAVDDT010000010.1"/>
</dbReference>
<sequence length="492" mass="55266">MSMPRLCSRLSLLLLTPLLVVGGCASLPDRLALEEVEARNCLAAFRASDALIAEQARFDQGAHRVPAFPWLRSSRFLASFSNELGDDREKWGQWLTLLAEEDRQARRHEMANATALPHDSGQLDALMGDLAACGETLNEVVMARRDLQSELRQAVQVPDDYRTAWRWLGVYPVTRWFVLIGVNRLHADQEAALSSEHEPAEAAEWSSYLAKDGRRSTANAAVNAPFSTDILRIPRPSAAEVEALFARHAPIWRIEEASESDRIGRVRLASDRHAQVDTEEPVEYRFLSYTRFGDEILLQLNYMVWLPERPREGVFDLLGGYMDGAIWRVNLDLEGRVVAAESLHNCGCYYMVFPGEGAVATRQARGGEPIFVGPALPNLRDGERIRLSREAGSHYLIGVDRASPQADVIMPIREAGELRSLSSEGRSESLYARHGLVPETERRERWLLWTMGVPSPGAMRQPGRHAIAFAGRRHFDAPRLLEESLRPRSRED</sequence>
<organism evidence="1 2">
    <name type="scientific">Natronospira bacteriovora</name>
    <dbReference type="NCBI Taxonomy" id="3069753"/>
    <lineage>
        <taxon>Bacteria</taxon>
        <taxon>Pseudomonadati</taxon>
        <taxon>Pseudomonadota</taxon>
        <taxon>Gammaproteobacteria</taxon>
        <taxon>Natronospirales</taxon>
        <taxon>Natronospiraceae</taxon>
        <taxon>Natronospira</taxon>
    </lineage>
</organism>
<comment type="caution">
    <text evidence="1">The sequence shown here is derived from an EMBL/GenBank/DDBJ whole genome shotgun (WGS) entry which is preliminary data.</text>
</comment>
<dbReference type="PROSITE" id="PS51257">
    <property type="entry name" value="PROKAR_LIPOPROTEIN"/>
    <property type="match status" value="1"/>
</dbReference>
<protein>
    <submittedName>
        <fullName evidence="1">Uncharacterized protein</fullName>
    </submittedName>
</protein>
<reference evidence="1 2" key="1">
    <citation type="submission" date="2023-08" db="EMBL/GenBank/DDBJ databases">
        <title>Whole-genome sequencing of halo(alkali)philic microorganisms from hypersaline lakes.</title>
        <authorList>
            <person name="Sorokin D.Y."/>
            <person name="Abbas B."/>
            <person name="Merkel A.Y."/>
        </authorList>
    </citation>
    <scope>NUCLEOTIDE SEQUENCE [LARGE SCALE GENOMIC DNA]</scope>
    <source>
        <strain evidence="1 2">AB-CW4</strain>
    </source>
</reference>
<gene>
    <name evidence="1" type="ORF">RBH19_12695</name>
</gene>
<keyword evidence="2" id="KW-1185">Reference proteome</keyword>
<name>A0ABU0W9Q6_9GAMM</name>